<dbReference type="Proteomes" id="UP000708208">
    <property type="component" value="Unassembled WGS sequence"/>
</dbReference>
<keyword evidence="2" id="KW-1185">Reference proteome</keyword>
<dbReference type="AlphaFoldDB" id="A0A8J2JB09"/>
<sequence length="119" mass="13171">TTGGNFPEQCNTVRHCEHNSNLDKSVLRRLVRLMPFMSSTLQSSKIPLDFYANLYFPENALKSMATLLSETRDSGGKDATEQIRKGAVKNGYLRPNKWGAGLSFGNSLELEISKSTTNA</sequence>
<feature type="non-terminal residue" evidence="1">
    <location>
        <position position="1"/>
    </location>
</feature>
<name>A0A8J2JB09_9HEXA</name>
<dbReference type="EMBL" id="CAJVCH010024725">
    <property type="protein sequence ID" value="CAG7697353.1"/>
    <property type="molecule type" value="Genomic_DNA"/>
</dbReference>
<comment type="caution">
    <text evidence="1">The sequence shown here is derived from an EMBL/GenBank/DDBJ whole genome shotgun (WGS) entry which is preliminary data.</text>
</comment>
<evidence type="ECO:0000313" key="1">
    <source>
        <dbReference type="EMBL" id="CAG7697353.1"/>
    </source>
</evidence>
<accession>A0A8J2JB09</accession>
<evidence type="ECO:0000313" key="2">
    <source>
        <dbReference type="Proteomes" id="UP000708208"/>
    </source>
</evidence>
<organism evidence="1 2">
    <name type="scientific">Allacma fusca</name>
    <dbReference type="NCBI Taxonomy" id="39272"/>
    <lineage>
        <taxon>Eukaryota</taxon>
        <taxon>Metazoa</taxon>
        <taxon>Ecdysozoa</taxon>
        <taxon>Arthropoda</taxon>
        <taxon>Hexapoda</taxon>
        <taxon>Collembola</taxon>
        <taxon>Symphypleona</taxon>
        <taxon>Sminthuridae</taxon>
        <taxon>Allacma</taxon>
    </lineage>
</organism>
<proteinExistence type="predicted"/>
<gene>
    <name evidence="1" type="ORF">AFUS01_LOCUS4001</name>
</gene>
<protein>
    <submittedName>
        <fullName evidence="1">Uncharacterized protein</fullName>
    </submittedName>
</protein>
<reference evidence="1" key="1">
    <citation type="submission" date="2021-06" db="EMBL/GenBank/DDBJ databases">
        <authorList>
            <person name="Hodson N. C."/>
            <person name="Mongue J. A."/>
            <person name="Jaron S. K."/>
        </authorList>
    </citation>
    <scope>NUCLEOTIDE SEQUENCE</scope>
</reference>